<dbReference type="InterPro" id="IPR036869">
    <property type="entry name" value="J_dom_sf"/>
</dbReference>
<dbReference type="SUPFAM" id="SSF46565">
    <property type="entry name" value="Chaperone J-domain"/>
    <property type="match status" value="1"/>
</dbReference>
<evidence type="ECO:0000256" key="1">
    <source>
        <dbReference type="SAM" id="Coils"/>
    </source>
</evidence>
<name>A0ABY7PUF4_9BACT</name>
<evidence type="ECO:0000256" key="2">
    <source>
        <dbReference type="SAM" id="MobiDB-lite"/>
    </source>
</evidence>
<organism evidence="3 4">
    <name type="scientific">Hymenobacter yonginensis</name>
    <dbReference type="NCBI Taxonomy" id="748197"/>
    <lineage>
        <taxon>Bacteria</taxon>
        <taxon>Pseudomonadati</taxon>
        <taxon>Bacteroidota</taxon>
        <taxon>Cytophagia</taxon>
        <taxon>Cytophagales</taxon>
        <taxon>Hymenobacteraceae</taxon>
        <taxon>Hymenobacter</taxon>
    </lineage>
</organism>
<accession>A0ABY7PUF4</accession>
<gene>
    <name evidence="3" type="ORF">O9Z63_09770</name>
</gene>
<dbReference type="Gene3D" id="1.10.287.110">
    <property type="entry name" value="DnaJ domain"/>
    <property type="match status" value="1"/>
</dbReference>
<protein>
    <recommendedName>
        <fullName evidence="5">J domain-containing protein</fullName>
    </recommendedName>
</protein>
<dbReference type="RefSeq" id="WP_270129143.1">
    <property type="nucleotide sequence ID" value="NZ_CP115396.1"/>
</dbReference>
<feature type="coiled-coil region" evidence="1">
    <location>
        <begin position="33"/>
        <end position="60"/>
    </location>
</feature>
<evidence type="ECO:0000313" key="3">
    <source>
        <dbReference type="EMBL" id="WBO86531.1"/>
    </source>
</evidence>
<feature type="compositionally biased region" description="Acidic residues" evidence="2">
    <location>
        <begin position="135"/>
        <end position="152"/>
    </location>
</feature>
<keyword evidence="1" id="KW-0175">Coiled coil</keyword>
<feature type="region of interest" description="Disordered" evidence="2">
    <location>
        <begin position="129"/>
        <end position="200"/>
    </location>
</feature>
<dbReference type="Proteomes" id="UP001211872">
    <property type="component" value="Chromosome"/>
</dbReference>
<evidence type="ECO:0008006" key="5">
    <source>
        <dbReference type="Google" id="ProtNLM"/>
    </source>
</evidence>
<sequence>MNLHNPATDLPAANALPVPSAGEPVGTPAQQAFRAAVAQVEGLRQRLRELQEEQKDARRRYWQQVGPAARAVVEARQALFAPLEEALLLSYFSRLEEQQITALLVGNARALQNRFGEDAADILRKYAPRRRAADADDDDADDDDADDDDEQQPQEPKEAAEPTDSSLPPHEQAAAQARNRRKSKTEKAQEAAEKAARQAQQELLSNTKTLYRQLARTHHPDLQRDPEAQQVKTALMQRITEAYETNDLYTLLQLLSEAAPTDSTDDTLLARHTQALHQQQLELKQQLNELKFGDNGFMGSTGKKREQEIRQLKRQLRAETDYLHHIGQLIREPEGLRDVLRELAAAGHDTV</sequence>
<proteinExistence type="predicted"/>
<reference evidence="3 4" key="1">
    <citation type="journal article" date="2011" name="Int. J. Syst. Evol. Microbiol.">
        <title>Hymenobacter yonginensis sp. nov., isolated from a mesotrophic artificial lake.</title>
        <authorList>
            <person name="Joung Y."/>
            <person name="Cho S.H."/>
            <person name="Kim H."/>
            <person name="Kim S.B."/>
            <person name="Joh K."/>
        </authorList>
    </citation>
    <scope>NUCLEOTIDE SEQUENCE [LARGE SCALE GENOMIC DNA]</scope>
    <source>
        <strain evidence="3 4">KCTC 22745</strain>
    </source>
</reference>
<feature type="compositionally biased region" description="Basic and acidic residues" evidence="2">
    <location>
        <begin position="185"/>
        <end position="196"/>
    </location>
</feature>
<feature type="region of interest" description="Disordered" evidence="2">
    <location>
        <begin position="1"/>
        <end position="25"/>
    </location>
</feature>
<keyword evidence="4" id="KW-1185">Reference proteome</keyword>
<evidence type="ECO:0000313" key="4">
    <source>
        <dbReference type="Proteomes" id="UP001211872"/>
    </source>
</evidence>
<dbReference type="EMBL" id="CP115396">
    <property type="protein sequence ID" value="WBO86531.1"/>
    <property type="molecule type" value="Genomic_DNA"/>
</dbReference>